<dbReference type="PATRIC" id="fig|1056511.3.peg.3333"/>
<keyword evidence="1" id="KW-0472">Membrane</keyword>
<feature type="transmembrane region" description="Helical" evidence="1">
    <location>
        <begin position="6"/>
        <end position="24"/>
    </location>
</feature>
<reference evidence="2 3" key="1">
    <citation type="submission" date="2012-12" db="EMBL/GenBank/DDBJ databases">
        <title>Genome Assembly of Photobacterium sp. AK15.</title>
        <authorList>
            <person name="Khatri I."/>
            <person name="Vaidya B."/>
            <person name="Srinivas T.N.R."/>
            <person name="Subramanian S."/>
            <person name="Pinnaka A."/>
        </authorList>
    </citation>
    <scope>NUCLEOTIDE SEQUENCE [LARGE SCALE GENOMIC DNA]</scope>
    <source>
        <strain evidence="2 3">AK15</strain>
    </source>
</reference>
<keyword evidence="3" id="KW-1185">Reference proteome</keyword>
<dbReference type="Proteomes" id="UP000011134">
    <property type="component" value="Unassembled WGS sequence"/>
</dbReference>
<sequence>MGLDTVFLIIFMFLASGVDVRGEWFGYRLLKERRATG</sequence>
<protein>
    <submittedName>
        <fullName evidence="2">Uncharacterized protein</fullName>
    </submittedName>
</protein>
<evidence type="ECO:0000313" key="3">
    <source>
        <dbReference type="Proteomes" id="UP000011134"/>
    </source>
</evidence>
<dbReference type="AlphaFoldDB" id="L8J907"/>
<comment type="caution">
    <text evidence="2">The sequence shown here is derived from an EMBL/GenBank/DDBJ whole genome shotgun (WGS) entry which is preliminary data.</text>
</comment>
<dbReference type="EMBL" id="AMZO01000023">
    <property type="protein sequence ID" value="ELR64688.1"/>
    <property type="molecule type" value="Genomic_DNA"/>
</dbReference>
<proteinExistence type="predicted"/>
<accession>L8J907</accession>
<evidence type="ECO:0000256" key="1">
    <source>
        <dbReference type="SAM" id="Phobius"/>
    </source>
</evidence>
<keyword evidence="1" id="KW-0812">Transmembrane</keyword>
<evidence type="ECO:0000313" key="2">
    <source>
        <dbReference type="EMBL" id="ELR64688.1"/>
    </source>
</evidence>
<gene>
    <name evidence="2" type="ORF">C942_02259</name>
</gene>
<organism evidence="2 3">
    <name type="scientific">Photobacterium marinum</name>
    <dbReference type="NCBI Taxonomy" id="1056511"/>
    <lineage>
        <taxon>Bacteria</taxon>
        <taxon>Pseudomonadati</taxon>
        <taxon>Pseudomonadota</taxon>
        <taxon>Gammaproteobacteria</taxon>
        <taxon>Vibrionales</taxon>
        <taxon>Vibrionaceae</taxon>
        <taxon>Photobacterium</taxon>
    </lineage>
</organism>
<keyword evidence="1" id="KW-1133">Transmembrane helix</keyword>
<name>L8J907_9GAMM</name>